<evidence type="ECO:0000256" key="3">
    <source>
        <dbReference type="ARBA" id="ARBA00012954"/>
    </source>
</evidence>
<feature type="binding site" evidence="9">
    <location>
        <position position="90"/>
    </location>
    <ligand>
        <name>NAD(+)</name>
        <dbReference type="ChEBI" id="CHEBI:57540"/>
    </ligand>
</feature>
<dbReference type="NCBIfam" id="TIGR03026">
    <property type="entry name" value="NDP-sugDHase"/>
    <property type="match status" value="1"/>
</dbReference>
<evidence type="ECO:0000256" key="5">
    <source>
        <dbReference type="ARBA" id="ARBA00023027"/>
    </source>
</evidence>
<dbReference type="InterPro" id="IPR036291">
    <property type="entry name" value="NAD(P)-bd_dom_sf"/>
</dbReference>
<dbReference type="PANTHER" id="PTHR11374:SF3">
    <property type="entry name" value="UDP-GLUCOSE 6-DEHYDROGENASE"/>
    <property type="match status" value="1"/>
</dbReference>
<dbReference type="InterPro" id="IPR008927">
    <property type="entry name" value="6-PGluconate_DH-like_C_sf"/>
</dbReference>
<sequence>MEVEYGIQPADLPMDGGDLGVQNEGGGDIGAQNGGGGGGGLGVPNENVGGAIQNQARVRHVCCMGAGHAGVLSMAVMADYHPEIIFRIVDTNPDLIQRWQGGGGGVSPFYEPGLEELLQIVRGRNLFFSQNMDEAIQQANLIFIAVDVPKKAKGIGAGSYFDLTDWENAVRRIKAVCPEPKVIVEKSTVPIDISNTIANILGQNQFGVQFLILSNPDFFSQGTAIQDLREPTRVVIGRKHGQGNVTVLQELYSRWVPQDRFIIVDDYKSIELGKIANNAFLAMKLMFMNMMSSFCDRLGADVDDVKRIAARDSRISENYLNPCVGFGGPGLIKDVCFMKYILNYYNYTEEAKFFGNIIKLNTKRKERFIAEMLNRMIALKKKRIAVLGFSYKKNTDDIRDSAAIDICRFLLYKEDSEIRIYDPKVPRDKILSCFRRGAKVSAHATPNAAWNNADAVCFLVDWDQFHTIQFQQMYQEMSKPAFFFDGCNCGFNYNQIRYLGFDLYVAGRPSI</sequence>
<dbReference type="Pfam" id="PF03720">
    <property type="entry name" value="UDPG_MGDP_dh_C"/>
    <property type="match status" value="1"/>
</dbReference>
<dbReference type="InterPro" id="IPR036220">
    <property type="entry name" value="UDP-Glc/GDP-Man_DH_C_sf"/>
</dbReference>
<gene>
    <name evidence="12" type="ORF">L1049_010647</name>
</gene>
<dbReference type="PANTHER" id="PTHR11374">
    <property type="entry name" value="UDP-GLUCOSE DEHYDROGENASE/UDP-MANNAC DEHYDROGENASE"/>
    <property type="match status" value="1"/>
</dbReference>
<dbReference type="Pfam" id="PF03721">
    <property type="entry name" value="UDPG_MGDP_dh_N"/>
    <property type="match status" value="1"/>
</dbReference>
<dbReference type="GO" id="GO:0006024">
    <property type="term" value="P:glycosaminoglycan biosynthetic process"/>
    <property type="evidence" value="ECO:0007669"/>
    <property type="project" value="TreeGrafter"/>
</dbReference>
<dbReference type="InterPro" id="IPR014027">
    <property type="entry name" value="UDP-Glc/GDP-Man_DH_C"/>
</dbReference>
<reference evidence="12 13" key="1">
    <citation type="journal article" date="2024" name="Plant J.">
        <title>Genome sequences and population genomics reveal climatic adaptation and genomic divergence between two closely related sweetgum species.</title>
        <authorList>
            <person name="Xu W.Q."/>
            <person name="Ren C.Q."/>
            <person name="Zhang X.Y."/>
            <person name="Comes H.P."/>
            <person name="Liu X.H."/>
            <person name="Li Y.G."/>
            <person name="Kettle C.J."/>
            <person name="Jalonen R."/>
            <person name="Gaisberger H."/>
            <person name="Ma Y.Z."/>
            <person name="Qiu Y.X."/>
        </authorList>
    </citation>
    <scope>NUCLEOTIDE SEQUENCE [LARGE SCALE GENOMIC DNA]</scope>
    <source>
        <strain evidence="12">Hangzhou</strain>
    </source>
</reference>
<feature type="binding site" evidence="8">
    <location>
        <position position="392"/>
    </location>
    <ligand>
        <name>substrate</name>
    </ligand>
</feature>
<dbReference type="GO" id="GO:0000271">
    <property type="term" value="P:polysaccharide biosynthetic process"/>
    <property type="evidence" value="ECO:0007669"/>
    <property type="project" value="InterPro"/>
</dbReference>
<dbReference type="InterPro" id="IPR014026">
    <property type="entry name" value="UDP-Glc/GDP-Man_DH_dimer"/>
</dbReference>
<evidence type="ECO:0000256" key="2">
    <source>
        <dbReference type="ARBA" id="ARBA00006601"/>
    </source>
</evidence>
<evidence type="ECO:0000259" key="11">
    <source>
        <dbReference type="SMART" id="SM00984"/>
    </source>
</evidence>
<evidence type="ECO:0000313" key="12">
    <source>
        <dbReference type="EMBL" id="KAK9268204.1"/>
    </source>
</evidence>
<keyword evidence="4 7" id="KW-0560">Oxidoreductase</keyword>
<dbReference type="InterPro" id="IPR028356">
    <property type="entry name" value="UDPglc_DH_euk"/>
</dbReference>
<dbReference type="AlphaFoldDB" id="A0AAP0NBV7"/>
<organism evidence="12 13">
    <name type="scientific">Liquidambar formosana</name>
    <name type="common">Formosan gum</name>
    <dbReference type="NCBI Taxonomy" id="63359"/>
    <lineage>
        <taxon>Eukaryota</taxon>
        <taxon>Viridiplantae</taxon>
        <taxon>Streptophyta</taxon>
        <taxon>Embryophyta</taxon>
        <taxon>Tracheophyta</taxon>
        <taxon>Spermatophyta</taxon>
        <taxon>Magnoliopsida</taxon>
        <taxon>eudicotyledons</taxon>
        <taxon>Gunneridae</taxon>
        <taxon>Pentapetalae</taxon>
        <taxon>Saxifragales</taxon>
        <taxon>Altingiaceae</taxon>
        <taxon>Liquidambar</taxon>
    </lineage>
</organism>
<evidence type="ECO:0000256" key="1">
    <source>
        <dbReference type="ARBA" id="ARBA00004701"/>
    </source>
</evidence>
<dbReference type="SUPFAM" id="SSF51735">
    <property type="entry name" value="NAD(P)-binding Rossmann-fold domains"/>
    <property type="match status" value="1"/>
</dbReference>
<evidence type="ECO:0000256" key="10">
    <source>
        <dbReference type="SAM" id="MobiDB-lite"/>
    </source>
</evidence>
<dbReference type="SUPFAM" id="SSF52413">
    <property type="entry name" value="UDP-glucose/GDP-mannose dehydrogenase C-terminal domain"/>
    <property type="match status" value="1"/>
</dbReference>
<dbReference type="InterPro" id="IPR017476">
    <property type="entry name" value="UDP-Glc/GDP-Man"/>
</dbReference>
<dbReference type="Gene3D" id="3.40.50.720">
    <property type="entry name" value="NAD(P)-binding Rossmann-like Domain"/>
    <property type="match status" value="2"/>
</dbReference>
<evidence type="ECO:0000313" key="13">
    <source>
        <dbReference type="Proteomes" id="UP001415857"/>
    </source>
</evidence>
<feature type="domain" description="UDP-glucose/GDP-mannose dehydrogenase C-terminal" evidence="11">
    <location>
        <begin position="385"/>
        <end position="491"/>
    </location>
</feature>
<dbReference type="InterPro" id="IPR001732">
    <property type="entry name" value="UDP-Glc/GDP-Man_DH_N"/>
</dbReference>
<dbReference type="SMART" id="SM00984">
    <property type="entry name" value="UDPG_MGDP_dh_C"/>
    <property type="match status" value="1"/>
</dbReference>
<comment type="similarity">
    <text evidence="2 7">Belongs to the UDP-glucose/GDP-mannose dehydrogenase family.</text>
</comment>
<dbReference type="Proteomes" id="UP001415857">
    <property type="component" value="Unassembled WGS sequence"/>
</dbReference>
<dbReference type="EMBL" id="JBBPBK010000016">
    <property type="protein sequence ID" value="KAK9268204.1"/>
    <property type="molecule type" value="Genomic_DNA"/>
</dbReference>
<evidence type="ECO:0000256" key="9">
    <source>
        <dbReference type="PIRSR" id="PIRSR500134-3"/>
    </source>
</evidence>
<comment type="catalytic activity">
    <reaction evidence="6 7">
        <text>UDP-alpha-D-glucose + 2 NAD(+) + H2O = UDP-alpha-D-glucuronate + 2 NADH + 3 H(+)</text>
        <dbReference type="Rhea" id="RHEA:23596"/>
        <dbReference type="ChEBI" id="CHEBI:15377"/>
        <dbReference type="ChEBI" id="CHEBI:15378"/>
        <dbReference type="ChEBI" id="CHEBI:57540"/>
        <dbReference type="ChEBI" id="CHEBI:57945"/>
        <dbReference type="ChEBI" id="CHEBI:58052"/>
        <dbReference type="ChEBI" id="CHEBI:58885"/>
        <dbReference type="EC" id="1.1.1.22"/>
    </reaction>
</comment>
<protein>
    <recommendedName>
        <fullName evidence="3 7">UDP-glucose 6-dehydrogenase</fullName>
        <ecNumber evidence="3 7">1.1.1.22</ecNumber>
    </recommendedName>
</protein>
<keyword evidence="13" id="KW-1185">Reference proteome</keyword>
<dbReference type="InterPro" id="IPR028357">
    <property type="entry name" value="UDPglc_DH_bac"/>
</dbReference>
<evidence type="ECO:0000256" key="6">
    <source>
        <dbReference type="ARBA" id="ARBA00047473"/>
    </source>
</evidence>
<evidence type="ECO:0000256" key="4">
    <source>
        <dbReference type="ARBA" id="ARBA00023002"/>
    </source>
</evidence>
<evidence type="ECO:0000256" key="7">
    <source>
        <dbReference type="PIRNR" id="PIRNR000124"/>
    </source>
</evidence>
<dbReference type="GO" id="GO:0003979">
    <property type="term" value="F:UDP-glucose 6-dehydrogenase activity"/>
    <property type="evidence" value="ECO:0007669"/>
    <property type="project" value="UniProtKB-EC"/>
</dbReference>
<dbReference type="GO" id="GO:0005634">
    <property type="term" value="C:nucleus"/>
    <property type="evidence" value="ECO:0007669"/>
    <property type="project" value="TreeGrafter"/>
</dbReference>
<feature type="binding site" evidence="8">
    <location>
        <position position="327"/>
    </location>
    <ligand>
        <name>substrate</name>
    </ligand>
</feature>
<dbReference type="Gene3D" id="1.20.5.100">
    <property type="entry name" value="Cytochrome c1, transmembrane anchor, C-terminal"/>
    <property type="match status" value="1"/>
</dbReference>
<feature type="binding site" evidence="9">
    <location>
        <position position="333"/>
    </location>
    <ligand>
        <name>NAD(+)</name>
        <dbReference type="ChEBI" id="CHEBI:57540"/>
    </ligand>
</feature>
<dbReference type="Pfam" id="PF00984">
    <property type="entry name" value="UDPG_MGDP_dh"/>
    <property type="match status" value="1"/>
</dbReference>
<dbReference type="GO" id="GO:0051287">
    <property type="term" value="F:NAD binding"/>
    <property type="evidence" value="ECO:0007669"/>
    <property type="project" value="InterPro"/>
</dbReference>
<proteinExistence type="inferred from homology"/>
<dbReference type="EC" id="1.1.1.22" evidence="3 7"/>
<comment type="caution">
    <text evidence="12">The sequence shown here is derived from an EMBL/GenBank/DDBJ whole genome shotgun (WGS) entry which is preliminary data.</text>
</comment>
<dbReference type="PIRSF" id="PIRSF000124">
    <property type="entry name" value="UDPglc_GDPman_dh"/>
    <property type="match status" value="1"/>
</dbReference>
<dbReference type="PIRSF" id="PIRSF500134">
    <property type="entry name" value="UDPglc_DH_bac"/>
    <property type="match status" value="1"/>
</dbReference>
<name>A0AAP0NBV7_LIQFO</name>
<dbReference type="SUPFAM" id="SSF48179">
    <property type="entry name" value="6-phosphogluconate dehydrogenase C-terminal domain-like"/>
    <property type="match status" value="1"/>
</dbReference>
<evidence type="ECO:0000256" key="8">
    <source>
        <dbReference type="PIRSR" id="PIRSR500134-2"/>
    </source>
</evidence>
<feature type="binding site" evidence="8">
    <location>
        <position position="274"/>
    </location>
    <ligand>
        <name>substrate</name>
    </ligand>
</feature>
<keyword evidence="5 7" id="KW-0520">NAD</keyword>
<feature type="binding site" evidence="9">
    <location>
        <position position="399"/>
    </location>
    <ligand>
        <name>NAD(+)</name>
        <dbReference type="ChEBI" id="CHEBI:57540"/>
    </ligand>
</feature>
<feature type="region of interest" description="Disordered" evidence="10">
    <location>
        <begin position="22"/>
        <end position="42"/>
    </location>
</feature>
<accession>A0AAP0NBV7</accession>
<comment type="pathway">
    <text evidence="1">Nucleotide-sugar biosynthesis; UDP-alpha-D-glucuronate biosynthesis; UDP-alpha-D-glucuronate from UDP-alpha-D-glucose: step 1/1.</text>
</comment>
<feature type="binding site" evidence="9">
    <location>
        <position position="188"/>
    </location>
    <ligand>
        <name>NAD(+)</name>
        <dbReference type="ChEBI" id="CHEBI:57540"/>
    </ligand>
</feature>